<comment type="caution">
    <text evidence="2">The sequence shown here is derived from an EMBL/GenBank/DDBJ whole genome shotgun (WGS) entry which is preliminary data.</text>
</comment>
<dbReference type="AlphaFoldDB" id="A0A5E4A5A5"/>
<proteinExistence type="predicted"/>
<dbReference type="Proteomes" id="UP000335636">
    <property type="component" value="Unassembled WGS sequence"/>
</dbReference>
<feature type="region of interest" description="Disordered" evidence="1">
    <location>
        <begin position="63"/>
        <end position="91"/>
    </location>
</feature>
<evidence type="ECO:0000313" key="3">
    <source>
        <dbReference type="Proteomes" id="UP000335636"/>
    </source>
</evidence>
<evidence type="ECO:0000256" key="1">
    <source>
        <dbReference type="SAM" id="MobiDB-lite"/>
    </source>
</evidence>
<evidence type="ECO:0000313" key="2">
    <source>
        <dbReference type="EMBL" id="VTJ51861.1"/>
    </source>
</evidence>
<protein>
    <submittedName>
        <fullName evidence="2">Uncharacterized protein</fullName>
    </submittedName>
</protein>
<keyword evidence="3" id="KW-1185">Reference proteome</keyword>
<accession>A0A5E4A5A5</accession>
<dbReference type="EMBL" id="CABDUW010000011">
    <property type="protein sequence ID" value="VTJ51861.1"/>
    <property type="molecule type" value="Genomic_DNA"/>
</dbReference>
<name>A0A5E4A5A5_MARMO</name>
<reference evidence="2" key="1">
    <citation type="submission" date="2019-04" db="EMBL/GenBank/DDBJ databases">
        <authorList>
            <person name="Alioto T."/>
            <person name="Alioto T."/>
        </authorList>
    </citation>
    <scope>NUCLEOTIDE SEQUENCE [LARGE SCALE GENOMIC DNA]</scope>
</reference>
<sequence length="116" mass="11790">MQAPLPRGCHGDARACAAAESRPSPGGVSHRAGDPAVQSGPCFPLPSLPTAAGYEGSFLKNSGHVPSEAGAQHPVKGLGTAPLSSRASGDPLGHSARWRLAAFGLRMETLILATQK</sequence>
<gene>
    <name evidence="2" type="ORF">MONAX_5E042886</name>
</gene>
<feature type="region of interest" description="Disordered" evidence="1">
    <location>
        <begin position="1"/>
        <end position="35"/>
    </location>
</feature>
<organism evidence="2 3">
    <name type="scientific">Marmota monax</name>
    <name type="common">Woodchuck</name>
    <dbReference type="NCBI Taxonomy" id="9995"/>
    <lineage>
        <taxon>Eukaryota</taxon>
        <taxon>Metazoa</taxon>
        <taxon>Chordata</taxon>
        <taxon>Craniata</taxon>
        <taxon>Vertebrata</taxon>
        <taxon>Euteleostomi</taxon>
        <taxon>Mammalia</taxon>
        <taxon>Eutheria</taxon>
        <taxon>Euarchontoglires</taxon>
        <taxon>Glires</taxon>
        <taxon>Rodentia</taxon>
        <taxon>Sciuromorpha</taxon>
        <taxon>Sciuridae</taxon>
        <taxon>Xerinae</taxon>
        <taxon>Marmotini</taxon>
        <taxon>Marmota</taxon>
    </lineage>
</organism>